<evidence type="ECO:0000313" key="2">
    <source>
        <dbReference type="EMBL" id="CAB5506545.1"/>
    </source>
</evidence>
<evidence type="ECO:0000313" key="3">
    <source>
        <dbReference type="Proteomes" id="UP000626656"/>
    </source>
</evidence>
<evidence type="ECO:0000259" key="1">
    <source>
        <dbReference type="PROSITE" id="PS50022"/>
    </source>
</evidence>
<dbReference type="InterPro" id="IPR051941">
    <property type="entry name" value="BG_Antigen-Binding_Lectin"/>
</dbReference>
<organism evidence="2 3">
    <name type="scientific">Bathymodiolus thermophilus thioautotrophic gill symbiont</name>
    <dbReference type="NCBI Taxonomy" id="2360"/>
    <lineage>
        <taxon>Bacteria</taxon>
        <taxon>Pseudomonadati</taxon>
        <taxon>Pseudomonadota</taxon>
        <taxon>Gammaproteobacteria</taxon>
        <taxon>sulfur-oxidizing symbionts</taxon>
    </lineage>
</organism>
<dbReference type="Pfam" id="PF22633">
    <property type="entry name" value="F5_F8_type_C_2"/>
    <property type="match status" value="1"/>
</dbReference>
<dbReference type="SUPFAM" id="SSF49785">
    <property type="entry name" value="Galactose-binding domain-like"/>
    <property type="match status" value="1"/>
</dbReference>
<reference evidence="2 3" key="1">
    <citation type="submission" date="2020-05" db="EMBL/GenBank/DDBJ databases">
        <authorList>
            <person name="Petersen J."/>
            <person name="Sayavedra L."/>
        </authorList>
    </citation>
    <scope>NUCLEOTIDE SEQUENCE [LARGE SCALE GENOMIC DNA]</scope>
    <source>
        <strain evidence="2">B azoricus SOX ET2 1586I</strain>
    </source>
</reference>
<name>A0ABN7GC15_9GAMM</name>
<dbReference type="PROSITE" id="PS50022">
    <property type="entry name" value="FA58C_3"/>
    <property type="match status" value="1"/>
</dbReference>
<feature type="non-terminal residue" evidence="2">
    <location>
        <position position="1"/>
    </location>
</feature>
<gene>
    <name evidence="2" type="ORF">AZO1586I_1629</name>
</gene>
<dbReference type="RefSeq" id="WP_202784453.1">
    <property type="nucleotide sequence ID" value="NZ_CAHJWF010000336.1"/>
</dbReference>
<dbReference type="PANTHER" id="PTHR45713">
    <property type="entry name" value="FTP DOMAIN-CONTAINING PROTEIN"/>
    <property type="match status" value="1"/>
</dbReference>
<dbReference type="InterPro" id="IPR008979">
    <property type="entry name" value="Galactose-bd-like_sf"/>
</dbReference>
<feature type="domain" description="F5/8 type C" evidence="1">
    <location>
        <begin position="1"/>
        <end position="93"/>
    </location>
</feature>
<dbReference type="InterPro" id="IPR000421">
    <property type="entry name" value="FA58C"/>
</dbReference>
<dbReference type="PANTHER" id="PTHR45713:SF6">
    <property type="entry name" value="F5_8 TYPE C DOMAIN-CONTAINING PROTEIN"/>
    <property type="match status" value="1"/>
</dbReference>
<proteinExistence type="predicted"/>
<dbReference type="EMBL" id="CAHJWF010000336">
    <property type="protein sequence ID" value="CAB5506545.1"/>
    <property type="molecule type" value="Genomic_DNA"/>
</dbReference>
<accession>A0ABN7GC15</accession>
<dbReference type="Gene3D" id="2.60.120.260">
    <property type="entry name" value="Galactose-binding domain-like"/>
    <property type="match status" value="1"/>
</dbReference>
<dbReference type="Proteomes" id="UP000626656">
    <property type="component" value="Unassembled WGS sequence"/>
</dbReference>
<protein>
    <recommendedName>
        <fullName evidence="1">F5/8 type C domain-containing protein</fullName>
    </recommendedName>
</protein>
<comment type="caution">
    <text evidence="2">The sequence shown here is derived from an EMBL/GenBank/DDBJ whole genome shotgun (WGS) entry which is preliminary data.</text>
</comment>
<keyword evidence="3" id="KW-1185">Reference proteome</keyword>
<sequence length="95" mass="10851">AWWQVDLGSKKNINEIIIYNRIDCCTNRLSNYQVSISDKADFSTHTYQQDSHVAPNPKTNIKLDAPGKQGRYVRIQLLDKNYLSLAEVQVIGVDL</sequence>